<accession>A0AAN6F758</accession>
<gene>
    <name evidence="1" type="ORF">LTR82_016719</name>
</gene>
<protein>
    <submittedName>
        <fullName evidence="1">Uncharacterized protein</fullName>
    </submittedName>
</protein>
<organism evidence="1 2">
    <name type="scientific">Friedmanniomyces endolithicus</name>
    <dbReference type="NCBI Taxonomy" id="329885"/>
    <lineage>
        <taxon>Eukaryota</taxon>
        <taxon>Fungi</taxon>
        <taxon>Dikarya</taxon>
        <taxon>Ascomycota</taxon>
        <taxon>Pezizomycotina</taxon>
        <taxon>Dothideomycetes</taxon>
        <taxon>Dothideomycetidae</taxon>
        <taxon>Mycosphaerellales</taxon>
        <taxon>Teratosphaeriaceae</taxon>
        <taxon>Friedmanniomyces</taxon>
    </lineage>
</organism>
<dbReference type="PANTHER" id="PTHR42085">
    <property type="entry name" value="F-BOX DOMAIN-CONTAINING PROTEIN"/>
    <property type="match status" value="1"/>
</dbReference>
<dbReference type="PANTHER" id="PTHR42085:SF1">
    <property type="entry name" value="F-BOX DOMAIN-CONTAINING PROTEIN"/>
    <property type="match status" value="1"/>
</dbReference>
<name>A0AAN6F758_9PEZI</name>
<dbReference type="Proteomes" id="UP001168146">
    <property type="component" value="Unassembled WGS sequence"/>
</dbReference>
<sequence>MEVATTTTDEQQKPRLLTIPPEVRENIYEHTVPASNVILVRAEEVAETSTSPALIRFHPCLPLAYICHEIQNEYLAYFFKKNALYFTDGVMRTHVLDAFIARYGEEAGLIKSVKVYTTLELKKLYVGYPGLRQAQNFRFMLRFEMSQSSGVVTVKDLKTSRPRRSPYWEVETRASAAASSSA</sequence>
<comment type="caution">
    <text evidence="1">The sequence shown here is derived from an EMBL/GenBank/DDBJ whole genome shotgun (WGS) entry which is preliminary data.</text>
</comment>
<evidence type="ECO:0000313" key="1">
    <source>
        <dbReference type="EMBL" id="KAK0305488.1"/>
    </source>
</evidence>
<evidence type="ECO:0000313" key="2">
    <source>
        <dbReference type="Proteomes" id="UP001168146"/>
    </source>
</evidence>
<reference evidence="1" key="1">
    <citation type="submission" date="2021-12" db="EMBL/GenBank/DDBJ databases">
        <title>Black yeast isolated from Biological Soil Crust.</title>
        <authorList>
            <person name="Kurbessoian T."/>
        </authorList>
    </citation>
    <scope>NUCLEOTIDE SEQUENCE</scope>
    <source>
        <strain evidence="1">CCFEE 5208</strain>
    </source>
</reference>
<dbReference type="InterPro" id="IPR038883">
    <property type="entry name" value="AN11006-like"/>
</dbReference>
<dbReference type="AlphaFoldDB" id="A0AAN6F758"/>
<proteinExistence type="predicted"/>
<dbReference type="EMBL" id="JASUXU010000112">
    <property type="protein sequence ID" value="KAK0305488.1"/>
    <property type="molecule type" value="Genomic_DNA"/>
</dbReference>